<protein>
    <recommendedName>
        <fullName evidence="11">Mitochondrial import receptor subunit TOM20</fullName>
    </recommendedName>
    <alternativeName>
        <fullName evidence="10">Mitochondrial 20 kDa outer membrane protein</fullName>
    </alternativeName>
    <alternativeName>
        <fullName evidence="12">Mitochondrial import receptor subunit tom20</fullName>
    </alternativeName>
    <alternativeName>
        <fullName evidence="13">Translocase of outer membrane 20 kDa subunit</fullName>
    </alternativeName>
</protein>
<evidence type="ECO:0000259" key="15">
    <source>
        <dbReference type="PROSITE" id="PS50280"/>
    </source>
</evidence>
<feature type="compositionally biased region" description="Basic and acidic residues" evidence="14">
    <location>
        <begin position="566"/>
        <end position="584"/>
    </location>
</feature>
<dbReference type="EMBL" id="KN818224">
    <property type="protein sequence ID" value="KIL70396.1"/>
    <property type="molecule type" value="Genomic_DNA"/>
</dbReference>
<dbReference type="SUPFAM" id="SSF82199">
    <property type="entry name" value="SET domain"/>
    <property type="match status" value="1"/>
</dbReference>
<keyword evidence="6" id="KW-0653">Protein transport</keyword>
<dbReference type="GO" id="GO:0005634">
    <property type="term" value="C:nucleus"/>
    <property type="evidence" value="ECO:0007669"/>
    <property type="project" value="TreeGrafter"/>
</dbReference>
<feature type="domain" description="SET" evidence="15">
    <location>
        <begin position="161"/>
        <end position="489"/>
    </location>
</feature>
<evidence type="ECO:0000256" key="11">
    <source>
        <dbReference type="ARBA" id="ARBA00068548"/>
    </source>
</evidence>
<dbReference type="InterPro" id="IPR046341">
    <property type="entry name" value="SET_dom_sf"/>
</dbReference>
<dbReference type="AlphaFoldDB" id="A0A0C2XLI8"/>
<dbReference type="STRING" id="946122.A0A0C2XLI8"/>
<dbReference type="InterPro" id="IPR050869">
    <property type="entry name" value="H3K4_H4K5_MeTrfase"/>
</dbReference>
<dbReference type="Gene3D" id="2.170.270.10">
    <property type="entry name" value="SET domain"/>
    <property type="match status" value="1"/>
</dbReference>
<dbReference type="PROSITE" id="PS50280">
    <property type="entry name" value="SET"/>
    <property type="match status" value="1"/>
</dbReference>
<feature type="compositionally biased region" description="Low complexity" evidence="14">
    <location>
        <begin position="539"/>
        <end position="565"/>
    </location>
</feature>
<evidence type="ECO:0000256" key="3">
    <source>
        <dbReference type="ARBA" id="ARBA00022448"/>
    </source>
</evidence>
<dbReference type="CDD" id="cd20071">
    <property type="entry name" value="SET_SMYD"/>
    <property type="match status" value="1"/>
</dbReference>
<evidence type="ECO:0000256" key="9">
    <source>
        <dbReference type="ARBA" id="ARBA00023136"/>
    </source>
</evidence>
<keyword evidence="3" id="KW-0813">Transport</keyword>
<reference evidence="16 17" key="1">
    <citation type="submission" date="2014-04" db="EMBL/GenBank/DDBJ databases">
        <title>Evolutionary Origins and Diversification of the Mycorrhizal Mutualists.</title>
        <authorList>
            <consortium name="DOE Joint Genome Institute"/>
            <consortium name="Mycorrhizal Genomics Consortium"/>
            <person name="Kohler A."/>
            <person name="Kuo A."/>
            <person name="Nagy L.G."/>
            <person name="Floudas D."/>
            <person name="Copeland A."/>
            <person name="Barry K.W."/>
            <person name="Cichocki N."/>
            <person name="Veneault-Fourrey C."/>
            <person name="LaButti K."/>
            <person name="Lindquist E.A."/>
            <person name="Lipzen A."/>
            <person name="Lundell T."/>
            <person name="Morin E."/>
            <person name="Murat C."/>
            <person name="Riley R."/>
            <person name="Ohm R."/>
            <person name="Sun H."/>
            <person name="Tunlid A."/>
            <person name="Henrissat B."/>
            <person name="Grigoriev I.V."/>
            <person name="Hibbett D.S."/>
            <person name="Martin F."/>
        </authorList>
    </citation>
    <scope>NUCLEOTIDE SEQUENCE [LARGE SCALE GENOMIC DNA]</scope>
    <source>
        <strain evidence="16 17">Koide BX008</strain>
    </source>
</reference>
<dbReference type="GO" id="GO:0005742">
    <property type="term" value="C:mitochondrial outer membrane translocase complex"/>
    <property type="evidence" value="ECO:0007669"/>
    <property type="project" value="InterPro"/>
</dbReference>
<dbReference type="InParanoid" id="A0A0C2XLI8"/>
<dbReference type="Proteomes" id="UP000054549">
    <property type="component" value="Unassembled WGS sequence"/>
</dbReference>
<accession>A0A0C2XLI8</accession>
<feature type="region of interest" description="Disordered" evidence="14">
    <location>
        <begin position="34"/>
        <end position="53"/>
    </location>
</feature>
<dbReference type="Pfam" id="PF02064">
    <property type="entry name" value="MAS20"/>
    <property type="match status" value="1"/>
</dbReference>
<evidence type="ECO:0000256" key="13">
    <source>
        <dbReference type="ARBA" id="ARBA00080405"/>
    </source>
</evidence>
<evidence type="ECO:0000256" key="8">
    <source>
        <dbReference type="ARBA" id="ARBA00023128"/>
    </source>
</evidence>
<evidence type="ECO:0000256" key="4">
    <source>
        <dbReference type="ARBA" id="ARBA00022692"/>
    </source>
</evidence>
<keyword evidence="7" id="KW-1133">Transmembrane helix</keyword>
<dbReference type="HOGENOM" id="CLU_016261_1_0_1"/>
<dbReference type="InterPro" id="IPR002056">
    <property type="entry name" value="MAS20"/>
</dbReference>
<dbReference type="GO" id="GO:0006886">
    <property type="term" value="P:intracellular protein transport"/>
    <property type="evidence" value="ECO:0007669"/>
    <property type="project" value="InterPro"/>
</dbReference>
<dbReference type="GO" id="GO:0006605">
    <property type="term" value="P:protein targeting"/>
    <property type="evidence" value="ECO:0007669"/>
    <property type="project" value="InterPro"/>
</dbReference>
<organism evidence="16 17">
    <name type="scientific">Amanita muscaria (strain Koide BX008)</name>
    <dbReference type="NCBI Taxonomy" id="946122"/>
    <lineage>
        <taxon>Eukaryota</taxon>
        <taxon>Fungi</taxon>
        <taxon>Dikarya</taxon>
        <taxon>Basidiomycota</taxon>
        <taxon>Agaricomycotina</taxon>
        <taxon>Agaricomycetes</taxon>
        <taxon>Agaricomycetidae</taxon>
        <taxon>Agaricales</taxon>
        <taxon>Pluteineae</taxon>
        <taxon>Amanitaceae</taxon>
        <taxon>Amanita</taxon>
    </lineage>
</organism>
<sequence>MRRWSILAYAVYFDYKRRNDVEFRKKLRKEKKRVNKTLAESKESGDASGAKEVTPEMLRDALEQVKNEESPKTTEEKEAYFMQHVGVGEQLARQGPDFLLPAALSFFRALRVYPSPVELIMIYQKTVPEPVFKIVMELTNLNVKAQVEGYYDYFPPKWTKVSIEMKNDRNDPASHETRSVLVLTEDVKAGDTIYKEYPIVTTLDADLEAAGTYCSHCLRQLDPSSIVKPPEAQNPLGSSFCSQECFMNAKKQSHTILFTQDPPLPPEIPAGPMPPSVLESRKQAQAAFVESIKKVGRAAPLLVAKFISRQIAIETNKMVQTAKSAVSGGSSTVQNQDPPNDFTDAEGGEYVLADHIERLKYLEMSPDKDELKLLSTVLEAALPGLEQFVTEERHATLLGKMAYNSFGVYFDRGRADKPQPTQRPEDVEKSRAPVGTQRQIGSAIYTVSSYLTHSCVPNARVVFPEGTARLHLIAERDLKKGDQLYIAYVDVEQHEDETMIACRRERRMELVRGWRFACSCERCEEEMKQIAIWAKGPGSTSASSSDAGAAAVAASGEESSSAARTSVDEGKEHEYEKVDEKTGLEMEDESQVKAL</sequence>
<gene>
    <name evidence="16" type="ORF">M378DRAFT_620528</name>
</gene>
<evidence type="ECO:0000256" key="6">
    <source>
        <dbReference type="ARBA" id="ARBA00022927"/>
    </source>
</evidence>
<evidence type="ECO:0000256" key="5">
    <source>
        <dbReference type="ARBA" id="ARBA00022787"/>
    </source>
</evidence>
<dbReference type="PRINTS" id="PR00351">
    <property type="entry name" value="OM20RECEPTOR"/>
</dbReference>
<evidence type="ECO:0000256" key="12">
    <source>
        <dbReference type="ARBA" id="ARBA00073975"/>
    </source>
</evidence>
<feature type="compositionally biased region" description="Basic and acidic residues" evidence="14">
    <location>
        <begin position="413"/>
        <end position="431"/>
    </location>
</feature>
<evidence type="ECO:0000256" key="14">
    <source>
        <dbReference type="SAM" id="MobiDB-lite"/>
    </source>
</evidence>
<feature type="region of interest" description="Disordered" evidence="14">
    <location>
        <begin position="539"/>
        <end position="595"/>
    </location>
</feature>
<keyword evidence="8" id="KW-0496">Mitochondrion</keyword>
<evidence type="ECO:0000313" key="16">
    <source>
        <dbReference type="EMBL" id="KIL70396.1"/>
    </source>
</evidence>
<evidence type="ECO:0000313" key="17">
    <source>
        <dbReference type="Proteomes" id="UP000054549"/>
    </source>
</evidence>
<evidence type="ECO:0000256" key="7">
    <source>
        <dbReference type="ARBA" id="ARBA00022989"/>
    </source>
</evidence>
<dbReference type="Gene3D" id="1.20.960.10">
    <property type="entry name" value="Mitochondrial outer membrane translocase complex, subunit Tom20 domain"/>
    <property type="match status" value="1"/>
</dbReference>
<dbReference type="InterPro" id="IPR023392">
    <property type="entry name" value="Tom20_dom_sf"/>
</dbReference>
<dbReference type="Pfam" id="PF00856">
    <property type="entry name" value="SET"/>
    <property type="match status" value="1"/>
</dbReference>
<comment type="subcellular location">
    <subcellularLocation>
        <location evidence="1">Mitochondrion outer membrane</location>
        <topology evidence="1">Single-pass membrane protein</topology>
    </subcellularLocation>
</comment>
<dbReference type="InterPro" id="IPR001214">
    <property type="entry name" value="SET_dom"/>
</dbReference>
<evidence type="ECO:0000256" key="10">
    <source>
        <dbReference type="ARBA" id="ARBA00042705"/>
    </source>
</evidence>
<dbReference type="FunFam" id="1.20.960.10:FF:000002">
    <property type="entry name" value="Mitochondrial import receptor subunit TOM20"/>
    <property type="match status" value="1"/>
</dbReference>
<evidence type="ECO:0000256" key="1">
    <source>
        <dbReference type="ARBA" id="ARBA00004572"/>
    </source>
</evidence>
<dbReference type="PANTHER" id="PTHR12197:SF251">
    <property type="entry name" value="EG:BACR7C10.4 PROTEIN"/>
    <property type="match status" value="1"/>
</dbReference>
<feature type="region of interest" description="Disordered" evidence="14">
    <location>
        <begin position="413"/>
        <end position="433"/>
    </location>
</feature>
<keyword evidence="9" id="KW-0472">Membrane</keyword>
<dbReference type="SUPFAM" id="SSF47157">
    <property type="entry name" value="Mitochondrial import receptor subunit Tom20"/>
    <property type="match status" value="1"/>
</dbReference>
<dbReference type="PANTHER" id="PTHR12197">
    <property type="entry name" value="HISTONE-LYSINE N-METHYLTRANSFERASE SMYD"/>
    <property type="match status" value="1"/>
</dbReference>
<comment type="similarity">
    <text evidence="2">Belongs to the Tom20 family.</text>
</comment>
<name>A0A0C2XLI8_AMAMK</name>
<keyword evidence="4" id="KW-0812">Transmembrane</keyword>
<dbReference type="OrthoDB" id="2154253at2759"/>
<keyword evidence="17" id="KW-1185">Reference proteome</keyword>
<evidence type="ECO:0000256" key="2">
    <source>
        <dbReference type="ARBA" id="ARBA00005792"/>
    </source>
</evidence>
<keyword evidence="5" id="KW-1000">Mitochondrion outer membrane</keyword>
<proteinExistence type="inferred from homology"/>